<dbReference type="Gene3D" id="3.10.450.50">
    <property type="match status" value="1"/>
</dbReference>
<reference evidence="3" key="1">
    <citation type="submission" date="2018-12" db="EMBL/GenBank/DDBJ databases">
        <title>Tengunoibacter tsumagoiensis gen. nov., sp. nov., Dictyobacter kobayashii sp. nov., D. alpinus sp. nov., and D. joshuensis sp. nov. and description of Dictyobacteraceae fam. nov. within the order Ktedonobacterales isolated from Tengu-no-mugimeshi.</title>
        <authorList>
            <person name="Wang C.M."/>
            <person name="Zheng Y."/>
            <person name="Sakai Y."/>
            <person name="Toyoda A."/>
            <person name="Minakuchi Y."/>
            <person name="Abe K."/>
            <person name="Yokota A."/>
            <person name="Yabe S."/>
        </authorList>
    </citation>
    <scope>NUCLEOTIDE SEQUENCE [LARGE SCALE GENOMIC DNA]</scope>
    <source>
        <strain evidence="3">S-27</strain>
    </source>
</reference>
<organism evidence="2 3">
    <name type="scientific">Dictyobacter aurantiacus</name>
    <dbReference type="NCBI Taxonomy" id="1936993"/>
    <lineage>
        <taxon>Bacteria</taxon>
        <taxon>Bacillati</taxon>
        <taxon>Chloroflexota</taxon>
        <taxon>Ktedonobacteria</taxon>
        <taxon>Ktedonobacterales</taxon>
        <taxon>Dictyobacteraceae</taxon>
        <taxon>Dictyobacter</taxon>
    </lineage>
</organism>
<proteinExistence type="predicted"/>
<comment type="caution">
    <text evidence="2">The sequence shown here is derived from an EMBL/GenBank/DDBJ whole genome shotgun (WGS) entry which is preliminary data.</text>
</comment>
<dbReference type="Proteomes" id="UP000287224">
    <property type="component" value="Unassembled WGS sequence"/>
</dbReference>
<dbReference type="Pfam" id="PF14534">
    <property type="entry name" value="DUF4440"/>
    <property type="match status" value="1"/>
</dbReference>
<sequence>MLMNQTTSNTTAVQHIIEHLAGAWNNHNEDDLAQLFREDGEFTDVAGQLMRGRAEIARMHHQPFTTTQKHAILTIKDIRITWITATCASVDVHWNTTGHQTLTEQPLPARNGLMTLIVVQEEERWLIAVGHSFDFTATYRRSDP</sequence>
<feature type="domain" description="DUF4440" evidence="1">
    <location>
        <begin position="15"/>
        <end position="127"/>
    </location>
</feature>
<gene>
    <name evidence="2" type="ORF">KDAU_60650</name>
</gene>
<name>A0A401ZPP8_9CHLR</name>
<accession>A0A401ZPP8</accession>
<dbReference type="SUPFAM" id="SSF54427">
    <property type="entry name" value="NTF2-like"/>
    <property type="match status" value="1"/>
</dbReference>
<dbReference type="EMBL" id="BIFQ01000002">
    <property type="protein sequence ID" value="GCE08736.1"/>
    <property type="molecule type" value="Genomic_DNA"/>
</dbReference>
<dbReference type="InterPro" id="IPR027843">
    <property type="entry name" value="DUF4440"/>
</dbReference>
<evidence type="ECO:0000259" key="1">
    <source>
        <dbReference type="Pfam" id="PF14534"/>
    </source>
</evidence>
<evidence type="ECO:0000313" key="2">
    <source>
        <dbReference type="EMBL" id="GCE08736.1"/>
    </source>
</evidence>
<dbReference type="NCBIfam" id="TIGR02246">
    <property type="entry name" value="SgcJ/EcaC family oxidoreductase"/>
    <property type="match status" value="1"/>
</dbReference>
<dbReference type="AlphaFoldDB" id="A0A401ZPP8"/>
<dbReference type="InterPro" id="IPR011944">
    <property type="entry name" value="Steroid_delta5-4_isomerase"/>
</dbReference>
<evidence type="ECO:0000313" key="3">
    <source>
        <dbReference type="Proteomes" id="UP000287224"/>
    </source>
</evidence>
<protein>
    <recommendedName>
        <fullName evidence="1">DUF4440 domain-containing protein</fullName>
    </recommendedName>
</protein>
<keyword evidence="3" id="KW-1185">Reference proteome</keyword>
<dbReference type="InterPro" id="IPR032710">
    <property type="entry name" value="NTF2-like_dom_sf"/>
</dbReference>